<evidence type="ECO:0000256" key="4">
    <source>
        <dbReference type="ARBA" id="ARBA00022741"/>
    </source>
</evidence>
<feature type="region of interest" description="Disordered" evidence="6">
    <location>
        <begin position="76"/>
        <end position="110"/>
    </location>
</feature>
<comment type="subcellular location">
    <subcellularLocation>
        <location evidence="1">Host nucleus</location>
    </subcellularLocation>
</comment>
<feature type="region of interest" description="Disordered" evidence="6">
    <location>
        <begin position="365"/>
        <end position="387"/>
    </location>
</feature>
<dbReference type="InterPro" id="IPR014015">
    <property type="entry name" value="Helicase_SF3_DNA-vir"/>
</dbReference>
<evidence type="ECO:0000256" key="6">
    <source>
        <dbReference type="SAM" id="MobiDB-lite"/>
    </source>
</evidence>
<proteinExistence type="predicted"/>
<evidence type="ECO:0000256" key="1">
    <source>
        <dbReference type="ARBA" id="ARBA00004147"/>
    </source>
</evidence>
<keyword evidence="9" id="KW-1185">Reference proteome</keyword>
<dbReference type="GO" id="GO:0042025">
    <property type="term" value="C:host cell nucleus"/>
    <property type="evidence" value="ECO:0007669"/>
    <property type="project" value="UniProtKB-SubCell"/>
</dbReference>
<dbReference type="Pfam" id="PF01057">
    <property type="entry name" value="Parvo_NS1"/>
    <property type="match status" value="1"/>
</dbReference>
<dbReference type="PROSITE" id="PS51206">
    <property type="entry name" value="SF3_HELICASE_1"/>
    <property type="match status" value="1"/>
</dbReference>
<evidence type="ECO:0000313" key="8">
    <source>
        <dbReference type="EMBL" id="AEI26263.1"/>
    </source>
</evidence>
<dbReference type="Gene3D" id="3.40.50.300">
    <property type="entry name" value="P-loop containing nucleotide triphosphate hydrolases"/>
    <property type="match status" value="1"/>
</dbReference>
<keyword evidence="5" id="KW-0067">ATP-binding</keyword>
<dbReference type="EMBL" id="HQ613271">
    <property type="protein sequence ID" value="AEI26263.1"/>
    <property type="molecule type" value="Genomic_DNA"/>
</dbReference>
<feature type="compositionally biased region" description="Basic and acidic residues" evidence="6">
    <location>
        <begin position="89"/>
        <end position="107"/>
    </location>
</feature>
<dbReference type="GO" id="GO:0019079">
    <property type="term" value="P:viral genome replication"/>
    <property type="evidence" value="ECO:0007669"/>
    <property type="project" value="InterPro"/>
</dbReference>
<keyword evidence="4" id="KW-0547">Nucleotide-binding</keyword>
<dbReference type="Proteomes" id="UP000101594">
    <property type="component" value="Segment"/>
</dbReference>
<accession>F8S8R4</accession>
<feature type="compositionally biased region" description="Basic and acidic residues" evidence="6">
    <location>
        <begin position="1"/>
        <end position="19"/>
    </location>
</feature>
<dbReference type="InterPro" id="IPR027417">
    <property type="entry name" value="P-loop_NTPase"/>
</dbReference>
<protein>
    <submittedName>
        <fullName evidence="8">NS1</fullName>
    </submittedName>
</protein>
<dbReference type="RefSeq" id="YP_004678720.1">
    <property type="nucleotide sequence ID" value="NC_015718.1"/>
</dbReference>
<reference evidence="8 9" key="1">
    <citation type="journal article" date="2012" name="J. Virol.">
        <title>Complete Genome Sequence of a Monosense Densovirus Infecting the Cotton Bollworm, Helicoverpa armigera.</title>
        <authorList>
            <person name="Xu P."/>
            <person name="Cheng P."/>
            <person name="Liu Z."/>
            <person name="Li Y."/>
            <person name="Murphy R.W."/>
            <person name="Wu K."/>
        </authorList>
    </citation>
    <scope>NUCLEOTIDE SEQUENCE [LARGE SCALE GENOMIC DNA]</scope>
    <source>
        <strain evidence="8">SDBH2010-1</strain>
    </source>
</reference>
<dbReference type="KEGG" id="vg:10894485"/>
<keyword evidence="2" id="KW-1048">Host nucleus</keyword>
<evidence type="ECO:0000259" key="7">
    <source>
        <dbReference type="PROSITE" id="PS51206"/>
    </source>
</evidence>
<sequence length="669" mass="77669">MESRDQISEIVEDCPHISDIDENDSCDVGQTGEHSTRPGVGGGLGGVLCAVKRSLARPFRTLQGVDIAEQQKQNVSIESFDTPLSSSDDESKTPADNSDRRSPRRDEDENEELGLLLGDVVIYASIQREWTLSVSERLFRYFTEGDHGARRLLHDSVYFKNQREFVEFHKRILSVLQNTDGWIVAVHDESSTASYKLKFSGWQSEGKPWGLLPKPALRKEDTHDEAGRRHIIERDRIIWDVGTLEEETEVIPIPKYGHFHILHPCRWYNSNCRHLGKHLDVAKRYRQIRTMGALSESHVRNTLIYLQTNGKWLLDYKSPSGQEFGFVYRAQCLQSKRVCSGEEERKVEDSTGENEVYGEGELADSQGNHATCKRRKRETAGTSGERNISTENLLEHITSIVCYPMDHVFQTRDWYTGKYKYLISSDKLVKRCYSILQKQLMNWSYNDFLNHYRKDDTKLIFGAPSLDTFNDYYMSLEDSIDAIEELLDFQLSNISEFSDLNVTDKKREFVTDLWDVLEKKVPKKNTFQIISPPSAGKNFLLDAIFAFYWNVGMIRNFNKYESFPLMEAVDKRVNCWNEPNFEPSAEDTIKMILGGDPIKAAYKYESERNIARTPVIVMSNKNVFKINDAFEDRIITYYWDRAEFLRKYRKKVNPLIWPYLVDNYVKYEL</sequence>
<name>F8S8R4_9VIRU</name>
<feature type="domain" description="SF3 helicase" evidence="7">
    <location>
        <begin position="508"/>
        <end position="669"/>
    </location>
</feature>
<keyword evidence="3" id="KW-0235">DNA replication</keyword>
<evidence type="ECO:0000313" key="9">
    <source>
        <dbReference type="Proteomes" id="UP000101594"/>
    </source>
</evidence>
<dbReference type="InterPro" id="IPR001257">
    <property type="entry name" value="Parvovirus_NS1_helicase"/>
</dbReference>
<dbReference type="GO" id="GO:0005524">
    <property type="term" value="F:ATP binding"/>
    <property type="evidence" value="ECO:0007669"/>
    <property type="project" value="UniProtKB-KW"/>
</dbReference>
<evidence type="ECO:0000256" key="2">
    <source>
        <dbReference type="ARBA" id="ARBA00022562"/>
    </source>
</evidence>
<evidence type="ECO:0000256" key="5">
    <source>
        <dbReference type="ARBA" id="ARBA00022840"/>
    </source>
</evidence>
<dbReference type="GO" id="GO:0006260">
    <property type="term" value="P:DNA replication"/>
    <property type="evidence" value="ECO:0007669"/>
    <property type="project" value="UniProtKB-KW"/>
</dbReference>
<feature type="compositionally biased region" description="Polar residues" evidence="6">
    <location>
        <begin position="76"/>
        <end position="86"/>
    </location>
</feature>
<organism evidence="8 9">
    <name type="scientific">Helicoverpa armigera densovirus</name>
    <dbReference type="NCBI Taxonomy" id="1045778"/>
    <lineage>
        <taxon>Viruses</taxon>
        <taxon>Monodnaviria</taxon>
        <taxon>Shotokuvirae</taxon>
        <taxon>Cossaviricota</taxon>
        <taxon>Quintoviricetes</taxon>
        <taxon>Piccovirales</taxon>
        <taxon>Parvoviridae</taxon>
        <taxon>Densovirinae</taxon>
        <taxon>Iteradensovirus</taxon>
        <taxon>Iteradensovirus lepidopteran5</taxon>
    </lineage>
</organism>
<dbReference type="SUPFAM" id="SSF52540">
    <property type="entry name" value="P-loop containing nucleoside triphosphate hydrolases"/>
    <property type="match status" value="1"/>
</dbReference>
<feature type="region of interest" description="Disordered" evidence="6">
    <location>
        <begin position="1"/>
        <end position="41"/>
    </location>
</feature>
<evidence type="ECO:0000256" key="3">
    <source>
        <dbReference type="ARBA" id="ARBA00022705"/>
    </source>
</evidence>
<dbReference type="GeneID" id="10894485"/>
<dbReference type="OrthoDB" id="505at10239"/>